<evidence type="ECO:0000256" key="2">
    <source>
        <dbReference type="SAM" id="MobiDB-lite"/>
    </source>
</evidence>
<feature type="domain" description="PLAT" evidence="3">
    <location>
        <begin position="1689"/>
        <end position="1814"/>
    </location>
</feature>
<feature type="domain" description="PLAT" evidence="3">
    <location>
        <begin position="1034"/>
        <end position="1154"/>
    </location>
</feature>
<dbReference type="InterPro" id="IPR001024">
    <property type="entry name" value="PLAT/LH2_dom"/>
</dbReference>
<evidence type="ECO:0000313" key="4">
    <source>
        <dbReference type="EMBL" id="CAF1178547.1"/>
    </source>
</evidence>
<reference evidence="4" key="1">
    <citation type="submission" date="2021-02" db="EMBL/GenBank/DDBJ databases">
        <authorList>
            <person name="Nowell W R."/>
        </authorList>
    </citation>
    <scope>NUCLEOTIDE SEQUENCE</scope>
</reference>
<dbReference type="Gene3D" id="2.60.60.20">
    <property type="entry name" value="PLAT/LH2 domain"/>
    <property type="match status" value="17"/>
</dbReference>
<feature type="domain" description="PLAT" evidence="3">
    <location>
        <begin position="2151"/>
        <end position="2276"/>
    </location>
</feature>
<dbReference type="SUPFAM" id="SSF49723">
    <property type="entry name" value="Lipase/lipooxygenase domain (PLAT/LH2 domain)"/>
    <property type="match status" value="17"/>
</dbReference>
<feature type="region of interest" description="Disordered" evidence="2">
    <location>
        <begin position="1312"/>
        <end position="1339"/>
    </location>
</feature>
<dbReference type="EMBL" id="CAJNOJ010000135">
    <property type="protein sequence ID" value="CAF1178547.1"/>
    <property type="molecule type" value="Genomic_DNA"/>
</dbReference>
<accession>A0A814URH9</accession>
<evidence type="ECO:0000259" key="3">
    <source>
        <dbReference type="PROSITE" id="PS50095"/>
    </source>
</evidence>
<feature type="domain" description="PLAT" evidence="3">
    <location>
        <begin position="1855"/>
        <end position="1980"/>
    </location>
</feature>
<name>A0A814URH9_ADIRI</name>
<feature type="region of interest" description="Disordered" evidence="2">
    <location>
        <begin position="2125"/>
        <end position="2149"/>
    </location>
</feature>
<feature type="domain" description="PLAT" evidence="3">
    <location>
        <begin position="424"/>
        <end position="547"/>
    </location>
</feature>
<dbReference type="Proteomes" id="UP000663852">
    <property type="component" value="Unassembled WGS sequence"/>
</dbReference>
<feature type="domain" description="PLAT" evidence="3">
    <location>
        <begin position="2458"/>
        <end position="2577"/>
    </location>
</feature>
<protein>
    <recommendedName>
        <fullName evidence="3">PLAT domain-containing protein</fullName>
    </recommendedName>
</protein>
<feature type="compositionally biased region" description="Polar residues" evidence="2">
    <location>
        <begin position="2125"/>
        <end position="2143"/>
    </location>
</feature>
<feature type="domain" description="PLAT" evidence="3">
    <location>
        <begin position="1351"/>
        <end position="1491"/>
    </location>
</feature>
<dbReference type="PANTHER" id="PTHR45901">
    <property type="entry name" value="PROTEIN CBG12474"/>
    <property type="match status" value="1"/>
</dbReference>
<sequence>MSLSAREYLIRLQTSPNDFSPNEKLVFLRIFDDQHRSSEEIRLKLSKTLQEFPIQINERLTENIQRLKLHSSTFEKHNRIFLKWIQLIDRNTKQIFCFPVNDYLPSSIGDALELTQVQQGRACHEETGSYDVRVRTGHQGFLGIKSTMKANVFLKLYDIHDRSSDVIHLKQSKVYQQPFRSNQTDRFEVNINNSLDTLKKVELWHDGEKEIQFHCEILQIIDENNGKTYCFQIKEYLHGNVKVILTNYDQRRCLDDKKHDAYSIASSLSNQFRTNETLFKIRTRVGHKGLFSHGMGGTNVKMYIRLHDGEHITDEILLDKSLTHNDPFEDGHTDVFEISVPNTIQSPDRIEIFHNGKKHDGLYLKWVEIMNMKTLERKCFPVHRSFDLNESDKKPHVVLTNFIIDESCEENEYREHHLHDQYKTEYLIRTKTSPNQPLNGTDSHANIYLKIYNDKNKHTEDMLLSNSKHQTNPFQPGKIDQFHVGSSHLMDDTIDKIELWHDNQSDFDWLCQWIEIKNKKTGNMKCFGVNRLLSQKSMAGMTKVVLTMHSHHSCEKIEDELTNFYDQTQIIKTQENISSKKENFIKKYNIKVKTGNEMLSETKTNVLIRLYDEQNQQSEDIQLVQTVNNTIPFRKHTIDEFQARSSKNLSNLRKIHLWYLNEKHQKWIIEWIQIEDTNLHRLYCFPVNKPFDSHGNIKQVILSEFTINESCSDERSTSEFKRTYHVETKTGKRGFLGLLPTGTNANVFIRIHDKHEHVSEIIELDKSLKHRNKFERGQIDEFDIGSIEPLDGIDKLEIWHNSTGIGHGWFVDYVSLMDNQTNEEACFFIGKYLNKENGGIEEKHLILQKQTVENRPCREHRFDADELTIQTKNSSSDFKQTYRIETKTGHTGTFGFSGAGSNVTVFVRLHDQNGQKSEPIQLEHSLSHKTKFERNHFDQFDVGTREKLNGVKKLELWCEDVHHDGWRVDFIKVIDNQTKDFYCFYVNGTLDENSSLKTTHILLEYPSVNVPCSNDIKSLYATSTNPQLDENIQRNFTIRTKTGNQIEAGSTMPIHIQLLDKQNRKSEDIRLKHRDRDKHNFESGAIDEFEVTSFQPLSDQILGIRVKHNADKYQGWYAEWIEIIDEDNKKRYCFPIQRWLDKAENDKQTDVYFTTISDVACDSLPDTTTQFIRESLPTLSTQYQLSSQTLIVPMKNTYHVKTKTAKKGFLGLSPTGTNANVFLRLIDRNGEKSENLRLDGSLEHKNKFERGQIDIFDVGTNKSLTNIDQIELWTDGKGLSKEWFADYIEVTDNKTGETICFRVDQYLNEKNGGTKENPLKLKRPTDNQPCGEDDQDKQSIEQSLEMSPYQSTFSVLTKTGHTGFLGLGPTGTNAPVFLRIHDTKGRVSEPIQLQNSTRHSNQFEQNQIGFDRRIDFHSKKFFYLDQFDIGTRDLLNGVSKVELWHEGKKHDKWLVQFIQLVDNQSKTSYCFPVQQMLDRNLGLKQTHIVLENPLTNVSCMEQLELIQRSLFNTNSKKKTNDDERHFTIRTKTGNHIEAGSTTPIHIQLFDDEEQSSEDIRLKHHDHDKHNFEPGAIDEFQVISHQPLSTQLTKIRIKHNADKYQGWYVEWIEIIDEDNGKTYCFPIQRWLDKAENDKQTDVSFTTISDVPCKLLSNTMNEFDERAVSNVHKINESVSYSTEKSSIPFQNTYHVEIKTGKENPRDFLSINSNPRVFIQIIDDAGNKSESIQLKGSTDHRKQFGRGQIDEFDIGSTKPLSAIQQLEIWTDGKHHGSGWFADYIRIKDNKTDKEACFSIKNFLNKENGGVANDHLILNKESNGILCREKENDMDTVETRQIQAVQSINDSVSTVQYRKTYHVDTKTGRRGFLGLSPTGTAADVYLRIHDRSGHTSEPISLRRSTKLSKPFESGQIDSFDIGTKTSMESISKLELYHDGTDHSHGWNVEYVNILDNTNGRSYCFPVDRWLRNSEHLILKDFKLNVSCEELKQKQKRSFTVRTKTGSQVEAASTTPIYLRLFDDKSQKSEKIRLKQKAKDTHRFQFGSIDEFHITSDQPLNNLTAIEISHNADKYQGWYAEWISITDNDTNQTYCFPIQRWLDKGELDGKTEVHLKYLPTAIPCEQLPNTMKQPTVFSPTANRRSTNESSDEEYRNSYHVQIKTAKKGLLGLAPTGTDANVFIQIHDNNGQISEPIELKDSFDRKNKFARGKIDEFNFGTQQDLNGIDKLELWTDGKGIGSGWYPEYVQITDRKTNEVSCFLVGQYLNEKYGGVKNDHLIFNKQKDNRLCNQLKDDEKYQPNETRKEGRFQVEVKTGHTGFLGLDGAGTDAPVFLRIYDNNDRKSDVYQLKQSTKHRNKFERNQTDHFIIDTQETLDGVAKIDLWHKGNKNDGWHVDYINIIDNKTNTSYCFPINATLDQNSGLKQMNIHCENPLVNTSCKDKSHRYSVVATTKKLKSDKFSRSYTIHTKTGNHPSAGSTTPLHLQLIDINDKKSKEIPLKKKDAEGHHFAPGSIDEFKVTLSESLSTIKAVKLSLDADKHQGWYGEWISITDDENQEMYCFPIQRWLDKGEQDHRTHVILSQQSNVPCQQLADSMSDKVLMINENQYEIRTKTTEKPLQSKSEHAVNVYLNLYDKMNQPIAKAIRLEHSLNHKIPFQKHHTDKFHVQISNVNIFDIDRISLYHDGQNDGWFCDFVELREISSNQTKCFSVHQWIDELFDKVHFSMTNYQNTPCDDTQHRNFYIVKIKTKITNLTRENPMKLSIKIFGKSHQTEDVRLEKTVDNQQAFQRNNSIEIFELCTTRKVNSIEKVQLDYEFQSMNGQISFEWIEITNLSNGNLSCFPINRLLSSSNNTKQNLILTEFSTKSCSN</sequence>
<feature type="domain" description="PLAT" evidence="3">
    <location>
        <begin position="586"/>
        <end position="705"/>
    </location>
</feature>
<dbReference type="SMART" id="SM00308">
    <property type="entry name" value="LH2"/>
    <property type="match status" value="4"/>
</dbReference>
<dbReference type="PANTHER" id="PTHR45901:SF3">
    <property type="entry name" value="LIPOXYGENASE HOMOLOGY DOMAIN-CONTAINING PROTEIN 1"/>
    <property type="match status" value="1"/>
</dbReference>
<organism evidence="4 5">
    <name type="scientific">Adineta ricciae</name>
    <name type="common">Rotifer</name>
    <dbReference type="NCBI Taxonomy" id="249248"/>
    <lineage>
        <taxon>Eukaryota</taxon>
        <taxon>Metazoa</taxon>
        <taxon>Spiralia</taxon>
        <taxon>Gnathifera</taxon>
        <taxon>Rotifera</taxon>
        <taxon>Eurotatoria</taxon>
        <taxon>Bdelloidea</taxon>
        <taxon>Adinetida</taxon>
        <taxon>Adinetidae</taxon>
        <taxon>Adineta</taxon>
    </lineage>
</organism>
<evidence type="ECO:0000256" key="1">
    <source>
        <dbReference type="PROSITE-ProRule" id="PRU00152"/>
    </source>
</evidence>
<feature type="domain" description="PLAT" evidence="3">
    <location>
        <begin position="277"/>
        <end position="400"/>
    </location>
</feature>
<feature type="domain" description="PLAT" evidence="3">
    <location>
        <begin position="2736"/>
        <end position="2857"/>
    </location>
</feature>
<feature type="domain" description="PLAT" evidence="3">
    <location>
        <begin position="2303"/>
        <end position="2427"/>
    </location>
</feature>
<feature type="domain" description="PLAT" evidence="3">
    <location>
        <begin position="722"/>
        <end position="847"/>
    </location>
</feature>
<feature type="domain" description="PLAT" evidence="3">
    <location>
        <begin position="1196"/>
        <end position="1321"/>
    </location>
</feature>
<dbReference type="PROSITE" id="PS50095">
    <property type="entry name" value="PLAT"/>
    <property type="match status" value="18"/>
</dbReference>
<dbReference type="Pfam" id="PF01477">
    <property type="entry name" value="PLAT"/>
    <property type="match status" value="15"/>
</dbReference>
<comment type="caution">
    <text evidence="1">Lacks conserved residue(s) required for the propagation of feature annotation.</text>
</comment>
<proteinExistence type="predicted"/>
<feature type="domain" description="PLAT" evidence="3">
    <location>
        <begin position="1524"/>
        <end position="1644"/>
    </location>
</feature>
<evidence type="ECO:0000313" key="5">
    <source>
        <dbReference type="Proteomes" id="UP000663852"/>
    </source>
</evidence>
<dbReference type="OrthoDB" id="5322100at2759"/>
<dbReference type="Gene3D" id="2.40.180.10">
    <property type="entry name" value="Catalase core domain"/>
    <property type="match status" value="1"/>
</dbReference>
<feature type="domain" description="PLAT" evidence="3">
    <location>
        <begin position="1992"/>
        <end position="2111"/>
    </location>
</feature>
<gene>
    <name evidence="4" type="ORF">EDS130_LOCUS24110</name>
</gene>
<dbReference type="InterPro" id="IPR036392">
    <property type="entry name" value="PLAT/LH2_dom_sf"/>
</dbReference>
<dbReference type="InterPro" id="IPR052970">
    <property type="entry name" value="Inner_ear_hair_cell_LOXHD"/>
</dbReference>
<feature type="domain" description="PLAT" evidence="3">
    <location>
        <begin position="128"/>
        <end position="251"/>
    </location>
</feature>
<comment type="caution">
    <text evidence="4">The sequence shown here is derived from an EMBL/GenBank/DDBJ whole genome shotgun (WGS) entry which is preliminary data.</text>
</comment>
<feature type="domain" description="PLAT" evidence="3">
    <location>
        <begin position="880"/>
        <end position="1004"/>
    </location>
</feature>
<feature type="domain" description="PLAT" evidence="3">
    <location>
        <begin position="2601"/>
        <end position="2724"/>
    </location>
</feature>